<evidence type="ECO:0000313" key="1">
    <source>
        <dbReference type="EMBL" id="MBA0636098.1"/>
    </source>
</evidence>
<gene>
    <name evidence="1" type="ORF">Godav_022382</name>
</gene>
<organism evidence="1 2">
    <name type="scientific">Gossypium davidsonii</name>
    <name type="common">Davidson's cotton</name>
    <name type="synonym">Gossypium klotzschianum subsp. davidsonii</name>
    <dbReference type="NCBI Taxonomy" id="34287"/>
    <lineage>
        <taxon>Eukaryota</taxon>
        <taxon>Viridiplantae</taxon>
        <taxon>Streptophyta</taxon>
        <taxon>Embryophyta</taxon>
        <taxon>Tracheophyta</taxon>
        <taxon>Spermatophyta</taxon>
        <taxon>Magnoliopsida</taxon>
        <taxon>eudicotyledons</taxon>
        <taxon>Gunneridae</taxon>
        <taxon>Pentapetalae</taxon>
        <taxon>rosids</taxon>
        <taxon>malvids</taxon>
        <taxon>Malvales</taxon>
        <taxon>Malvaceae</taxon>
        <taxon>Malvoideae</taxon>
        <taxon>Gossypium</taxon>
    </lineage>
</organism>
<dbReference type="Proteomes" id="UP000593561">
    <property type="component" value="Unassembled WGS sequence"/>
</dbReference>
<proteinExistence type="predicted"/>
<sequence>MRLNSYSLLHIREGQFGAYNRRIHGFTSVFKDSSRQNLLESGKCTDLFEEAGEYDGDE</sequence>
<keyword evidence="2" id="KW-1185">Reference proteome</keyword>
<accession>A0A7J8TD63</accession>
<reference evidence="1 2" key="1">
    <citation type="journal article" date="2019" name="Genome Biol. Evol.">
        <title>Insights into the evolution of the New World diploid cottons (Gossypium, subgenus Houzingenia) based on genome sequencing.</title>
        <authorList>
            <person name="Grover C.E."/>
            <person name="Arick M.A. 2nd"/>
            <person name="Thrash A."/>
            <person name="Conover J.L."/>
            <person name="Sanders W.S."/>
            <person name="Peterson D.G."/>
            <person name="Frelichowski J.E."/>
            <person name="Scheffler J.A."/>
            <person name="Scheffler B.E."/>
            <person name="Wendel J.F."/>
        </authorList>
    </citation>
    <scope>NUCLEOTIDE SEQUENCE [LARGE SCALE GENOMIC DNA]</scope>
    <source>
        <strain evidence="1">27</strain>
        <tissue evidence="1">Leaf</tissue>
    </source>
</reference>
<dbReference type="AlphaFoldDB" id="A0A7J8TD63"/>
<protein>
    <submittedName>
        <fullName evidence="1">Uncharacterized protein</fullName>
    </submittedName>
</protein>
<comment type="caution">
    <text evidence="1">The sequence shown here is derived from an EMBL/GenBank/DDBJ whole genome shotgun (WGS) entry which is preliminary data.</text>
</comment>
<name>A0A7J8TD63_GOSDV</name>
<dbReference type="EMBL" id="JABFAC010244446">
    <property type="protein sequence ID" value="MBA0636098.1"/>
    <property type="molecule type" value="Genomic_DNA"/>
</dbReference>
<evidence type="ECO:0000313" key="2">
    <source>
        <dbReference type="Proteomes" id="UP000593561"/>
    </source>
</evidence>